<dbReference type="OrthoDB" id="9837at2157"/>
<dbReference type="GO" id="GO:0016887">
    <property type="term" value="F:ATP hydrolysis activity"/>
    <property type="evidence" value="ECO:0007669"/>
    <property type="project" value="InterPro"/>
</dbReference>
<feature type="domain" description="AAA+ ATPase" evidence="1">
    <location>
        <begin position="240"/>
        <end position="429"/>
    </location>
</feature>
<dbReference type="HOGENOM" id="CLU_504015_0_0_2"/>
<dbReference type="Pfam" id="PF07728">
    <property type="entry name" value="AAA_5"/>
    <property type="match status" value="1"/>
</dbReference>
<evidence type="ECO:0000313" key="3">
    <source>
        <dbReference type="Proteomes" id="UP000002573"/>
    </source>
</evidence>
<gene>
    <name evidence="2" type="ordered locus">Shell_0197</name>
</gene>
<protein>
    <submittedName>
        <fullName evidence="2">ATPase associated with various cellular activities AAA_5</fullName>
    </submittedName>
</protein>
<reference evidence="3" key="1">
    <citation type="submission" date="2010-05" db="EMBL/GenBank/DDBJ databases">
        <title>Complete sequence of Staphylothermus hellenicus DSM 12710.</title>
        <authorList>
            <consortium name="US DOE Joint Genome Institute"/>
            <person name="Lucas S."/>
            <person name="Copeland A."/>
            <person name="Lapidus A."/>
            <person name="Cheng J.-F."/>
            <person name="Bruce D."/>
            <person name="Goodwin L."/>
            <person name="Pitluck S."/>
            <person name="Davenport K."/>
            <person name="Detter J.C."/>
            <person name="Han C."/>
            <person name="Tapia R."/>
            <person name="Larimer F."/>
            <person name="Land M."/>
            <person name="Hauser L."/>
            <person name="Kyrpides N."/>
            <person name="Mikhailova N."/>
            <person name="Anderson I.J."/>
            <person name="Woyke T."/>
        </authorList>
    </citation>
    <scope>NUCLEOTIDE SEQUENCE [LARGE SCALE GENOMIC DNA]</scope>
    <source>
        <strain evidence="3">DSM 12710 / JCM 10830 / BK20S6-10-b1 / P8</strain>
    </source>
</reference>
<dbReference type="STRING" id="591019.Shell_0197"/>
<accession>D7DAZ2</accession>
<dbReference type="SMART" id="SM00382">
    <property type="entry name" value="AAA"/>
    <property type="match status" value="1"/>
</dbReference>
<evidence type="ECO:0000259" key="1">
    <source>
        <dbReference type="SMART" id="SM00382"/>
    </source>
</evidence>
<dbReference type="InterPro" id="IPR003593">
    <property type="entry name" value="AAA+_ATPase"/>
</dbReference>
<dbReference type="RefSeq" id="WP_013142537.1">
    <property type="nucleotide sequence ID" value="NC_014205.1"/>
</dbReference>
<dbReference type="InterPro" id="IPR011704">
    <property type="entry name" value="ATPase_dyneun-rel_AAA"/>
</dbReference>
<dbReference type="GeneID" id="9233486"/>
<evidence type="ECO:0000313" key="2">
    <source>
        <dbReference type="EMBL" id="ADI31339.1"/>
    </source>
</evidence>
<dbReference type="EMBL" id="CP002051">
    <property type="protein sequence ID" value="ADI31339.1"/>
    <property type="molecule type" value="Genomic_DNA"/>
</dbReference>
<name>D7DAZ2_STAHD</name>
<dbReference type="AlphaFoldDB" id="D7DAZ2"/>
<dbReference type="GO" id="GO:0005524">
    <property type="term" value="F:ATP binding"/>
    <property type="evidence" value="ECO:0007669"/>
    <property type="project" value="InterPro"/>
</dbReference>
<dbReference type="SUPFAM" id="SSF52540">
    <property type="entry name" value="P-loop containing nucleoside triphosphate hydrolases"/>
    <property type="match status" value="1"/>
</dbReference>
<dbReference type="PANTHER" id="PTHR37291">
    <property type="entry name" value="5-METHYLCYTOSINE-SPECIFIC RESTRICTION ENZYME B"/>
    <property type="match status" value="1"/>
</dbReference>
<dbReference type="Proteomes" id="UP000002573">
    <property type="component" value="Chromosome"/>
</dbReference>
<dbReference type="PANTHER" id="PTHR37291:SF1">
    <property type="entry name" value="TYPE IV METHYL-DIRECTED RESTRICTION ENZYME ECOKMCRB SUBUNIT"/>
    <property type="match status" value="1"/>
</dbReference>
<dbReference type="Gene3D" id="3.40.50.300">
    <property type="entry name" value="P-loop containing nucleotide triphosphate hydrolases"/>
    <property type="match status" value="1"/>
</dbReference>
<dbReference type="InterPro" id="IPR052934">
    <property type="entry name" value="Methyl-DNA_Rec/Restrict_Enz"/>
</dbReference>
<keyword evidence="3" id="KW-1185">Reference proteome</keyword>
<dbReference type="InterPro" id="IPR027417">
    <property type="entry name" value="P-loop_NTPase"/>
</dbReference>
<dbReference type="eggNOG" id="arCOG03779">
    <property type="taxonomic scope" value="Archaea"/>
</dbReference>
<organism evidence="2 3">
    <name type="scientific">Staphylothermus hellenicus (strain DSM 12710 / JCM 10830 / BK20S6-10-b1 / P8)</name>
    <dbReference type="NCBI Taxonomy" id="591019"/>
    <lineage>
        <taxon>Archaea</taxon>
        <taxon>Thermoproteota</taxon>
        <taxon>Thermoprotei</taxon>
        <taxon>Desulfurococcales</taxon>
        <taxon>Desulfurococcaceae</taxon>
        <taxon>Staphylothermus</taxon>
    </lineage>
</organism>
<sequence>MYSYKRLEPSKYWVEINNWSLPIPAHIGVALWGPIKGRHAAEYNAIIKSLKQFSELTIIHYVGSRAIYIHSKKGEVKKAFIGRSILREEDNKNIKEYTWYELRNELTRLLQKNSSTQKNIDLNQYLERAEEKIRKRIGNISGISFFLLRLSNFQEYEDPINYGETKNISENIIKQGWYLASLRESEYMKIHSMGMKEEYHKPKPSHPILIDYEGFKNHVIDNDGFYSEEILDDLVAGYNKGKHLLLVGPPGTGKSYLAELLAKYLNYELVSTTASSTWTRYDFIGGPIISSKGFKWKSGVFLSALAKHIEYISRADEDKKSGENKGFKGVLLLIDELNRCEADKVLAEFFTIYPGIDPSQWKLPQSLIDEIKNYDDRDDAAETILKHVKANNTLPWGFRIVATINTWDITHLFTLGYALLRRFHIVRVFPQKISNANEEVLKKIVSRKASNVLKEISNVDTQRLSDVAEELTRIYRIFINNDFPLGISYIIESAIDAYNLISMNPSKSIKNVIDEALSSSLASILDPEISKIMLPKKYIDALEKIMESGELNDYKGLIEMVGNIVSKF</sequence>
<dbReference type="CDD" id="cd21132">
    <property type="entry name" value="EVE-like"/>
    <property type="match status" value="1"/>
</dbReference>
<proteinExistence type="predicted"/>
<reference evidence="2 3" key="2">
    <citation type="journal article" date="2011" name="Stand. Genomic Sci.">
        <title>Complete genome sequence of Staphylothermus hellenicus P8.</title>
        <authorList>
            <person name="Anderson I."/>
            <person name="Wirth R."/>
            <person name="Lucas S."/>
            <person name="Copeland A."/>
            <person name="Lapidus A."/>
            <person name="Cheng J.F."/>
            <person name="Goodwin L."/>
            <person name="Pitluck S."/>
            <person name="Davenport K."/>
            <person name="Detter J.C."/>
            <person name="Han C."/>
            <person name="Tapia R."/>
            <person name="Land M."/>
            <person name="Hauser L."/>
            <person name="Pati A."/>
            <person name="Mikhailova N."/>
            <person name="Woyke T."/>
            <person name="Klenk H.P."/>
            <person name="Kyrpides N."/>
            <person name="Ivanova N."/>
        </authorList>
    </citation>
    <scope>NUCLEOTIDE SEQUENCE [LARGE SCALE GENOMIC DNA]</scope>
    <source>
        <strain evidence="3">DSM 12710 / JCM 10830 / BK20S6-10-b1 / P8</strain>
    </source>
</reference>
<dbReference type="KEGG" id="shc:Shell_0197"/>
<dbReference type="REBASE" id="26440">
    <property type="entry name" value="SheAMcrBP"/>
</dbReference>